<dbReference type="STRING" id="1150368.SAMN02927921_00017"/>
<keyword evidence="12" id="KW-1185">Reference proteome</keyword>
<evidence type="ECO:0000256" key="6">
    <source>
        <dbReference type="ARBA" id="ARBA00022989"/>
    </source>
</evidence>
<feature type="transmembrane region" description="Helical" evidence="9">
    <location>
        <begin position="358"/>
        <end position="380"/>
    </location>
</feature>
<dbReference type="Proteomes" id="UP000182248">
    <property type="component" value="Unassembled WGS sequence"/>
</dbReference>
<reference evidence="11 12" key="1">
    <citation type="submission" date="2016-11" db="EMBL/GenBank/DDBJ databases">
        <authorList>
            <person name="Jaros S."/>
            <person name="Januszkiewicz K."/>
            <person name="Wedrychowicz H."/>
        </authorList>
    </citation>
    <scope>NUCLEOTIDE SEQUENCE [LARGE SCALE GENOMIC DNA]</scope>
    <source>
        <strain evidence="11 12">CGMCC 1.12145</strain>
    </source>
</reference>
<feature type="transmembrane region" description="Helical" evidence="9">
    <location>
        <begin position="400"/>
        <end position="420"/>
    </location>
</feature>
<keyword evidence="7" id="KW-0325">Glycoprotein</keyword>
<proteinExistence type="inferred from homology"/>
<dbReference type="PANTHER" id="PTHR12147">
    <property type="entry name" value="METALLOPEPTIDASE M28 FAMILY MEMBER"/>
    <property type="match status" value="1"/>
</dbReference>
<evidence type="ECO:0000256" key="4">
    <source>
        <dbReference type="ARBA" id="ARBA00017435"/>
    </source>
</evidence>
<dbReference type="InterPro" id="IPR007484">
    <property type="entry name" value="Peptidase_M28"/>
</dbReference>
<evidence type="ECO:0000256" key="9">
    <source>
        <dbReference type="SAM" id="Phobius"/>
    </source>
</evidence>
<dbReference type="GO" id="GO:0008235">
    <property type="term" value="F:metalloexopeptidase activity"/>
    <property type="evidence" value="ECO:0007669"/>
    <property type="project" value="InterPro"/>
</dbReference>
<evidence type="ECO:0000256" key="1">
    <source>
        <dbReference type="ARBA" id="ARBA00003273"/>
    </source>
</evidence>
<comment type="subcellular location">
    <subcellularLocation>
        <location evidence="2">Vacuole membrane</location>
        <topology evidence="2">Multi-pass membrane protein</topology>
    </subcellularLocation>
</comment>
<protein>
    <recommendedName>
        <fullName evidence="4">Vacuolar membrane protease</fullName>
    </recommendedName>
    <alternativeName>
        <fullName evidence="8">FXNA-related family protease 1</fullName>
    </alternativeName>
</protein>
<gene>
    <name evidence="11" type="ORF">SAMN02927921_00017</name>
</gene>
<accession>A0A1K1LKK4</accession>
<dbReference type="GO" id="GO:0005774">
    <property type="term" value="C:vacuolar membrane"/>
    <property type="evidence" value="ECO:0007669"/>
    <property type="project" value="UniProtKB-SubCell"/>
</dbReference>
<dbReference type="OrthoDB" id="9778250at2"/>
<evidence type="ECO:0000256" key="8">
    <source>
        <dbReference type="ARBA" id="ARBA00031512"/>
    </source>
</evidence>
<keyword evidence="9" id="KW-0472">Membrane</keyword>
<feature type="transmembrane region" description="Helical" evidence="9">
    <location>
        <begin position="456"/>
        <end position="473"/>
    </location>
</feature>
<evidence type="ECO:0000256" key="7">
    <source>
        <dbReference type="ARBA" id="ARBA00023180"/>
    </source>
</evidence>
<evidence type="ECO:0000313" key="11">
    <source>
        <dbReference type="EMBL" id="SFW11411.1"/>
    </source>
</evidence>
<dbReference type="PANTHER" id="PTHR12147:SF58">
    <property type="entry name" value="VACUOLAR MEMBRANE PROTEASE"/>
    <property type="match status" value="1"/>
</dbReference>
<evidence type="ECO:0000256" key="3">
    <source>
        <dbReference type="ARBA" id="ARBA00010918"/>
    </source>
</evidence>
<dbReference type="SUPFAM" id="SSF53187">
    <property type="entry name" value="Zn-dependent exopeptidases"/>
    <property type="match status" value="1"/>
</dbReference>
<evidence type="ECO:0000256" key="2">
    <source>
        <dbReference type="ARBA" id="ARBA00004128"/>
    </source>
</evidence>
<keyword evidence="9" id="KW-0812">Transmembrane</keyword>
<keyword evidence="5" id="KW-0926">Vacuole</keyword>
<dbReference type="InterPro" id="IPR045175">
    <property type="entry name" value="M28_fam"/>
</dbReference>
<dbReference type="Pfam" id="PF04389">
    <property type="entry name" value="Peptidase_M28"/>
    <property type="match status" value="1"/>
</dbReference>
<dbReference type="EMBL" id="FPJE01000001">
    <property type="protein sequence ID" value="SFW11411.1"/>
    <property type="molecule type" value="Genomic_DNA"/>
</dbReference>
<feature type="transmembrane region" description="Helical" evidence="9">
    <location>
        <begin position="478"/>
        <end position="496"/>
    </location>
</feature>
<feature type="transmembrane region" description="Helical" evidence="9">
    <location>
        <begin position="535"/>
        <end position="552"/>
    </location>
</feature>
<comment type="similarity">
    <text evidence="3">Belongs to the peptidase M28 family.</text>
</comment>
<feature type="transmembrane region" description="Helical" evidence="9">
    <location>
        <begin position="432"/>
        <end position="450"/>
    </location>
</feature>
<organism evidence="11 12">
    <name type="scientific">Sinomicrobium oceani</name>
    <dbReference type="NCBI Taxonomy" id="1150368"/>
    <lineage>
        <taxon>Bacteria</taxon>
        <taxon>Pseudomonadati</taxon>
        <taxon>Bacteroidota</taxon>
        <taxon>Flavobacteriia</taxon>
        <taxon>Flavobacteriales</taxon>
        <taxon>Flavobacteriaceae</taxon>
        <taxon>Sinomicrobium</taxon>
    </lineage>
</organism>
<dbReference type="Gene3D" id="3.40.630.10">
    <property type="entry name" value="Zn peptidases"/>
    <property type="match status" value="1"/>
</dbReference>
<evidence type="ECO:0000256" key="5">
    <source>
        <dbReference type="ARBA" id="ARBA00022554"/>
    </source>
</evidence>
<keyword evidence="6 9" id="KW-1133">Transmembrane helix</keyword>
<feature type="transmembrane region" description="Helical" evidence="9">
    <location>
        <begin position="508"/>
        <end position="528"/>
    </location>
</feature>
<dbReference type="AlphaFoldDB" id="A0A1K1LKK4"/>
<dbReference type="RefSeq" id="WP_072315267.1">
    <property type="nucleotide sequence ID" value="NZ_FPJE01000001.1"/>
</dbReference>
<name>A0A1K1LKK4_9FLAO</name>
<sequence length="764" mass="85971">MKRFAATLSLLLIAGTVYWSFYAIMPHTFTKENAPENTFSTERALIQVRAISQQPHYVGAPAHEEVRKYLITGLRKMGLTPEIQEGYTSGNWGNVSKARNILARIEGSGNGNALMLLSHYDSSPHSSYGASDAGSGVATILEGIRAFLSENKTPENDIIILFSDGEELGLNGARLFVKEHPWAKNVRLVLNFEARGSGGPSFMLVETNGGNSRMIREFTKAHPQYPVSNSFMYSVYKMLPNDTDLTVFREDADIDGFNFAFIDDHFDYHTALDTEKRLDRNTLEHQGSYLMPLLHYFSNTDISNLKSHEDYVFFNAPFSTLISYPFSLISAMNLLAVVLFIVLLTLGIWKKKFRIREILLGIVPFLISLIVCGLAGYYSWPLLLKIYPQYGDILQGFTYNGYYYIAAFALFSLTICFITYHMFRHVRPVNLFVFPLLLWIVLCIALGIYLKGAAFFIIPVYAGLLSLALLLLMEKPGLVLMAVLTIPAIWIFTPFIQMFPVGLGLKMMVASTLFVVLMFGLLLPVFGFYRQQDKLALFTGVVTLVLLFSAHLQSGFAEDRPKPDSLLYVLDADTGQAEWATYDKVADIWTSAYLGENKTAPDTSREKNIASKYNTSFSYTAKAPVKDIPAPLVQVLQDTTTGTDRVLELCIMPQRDVTRLDIFTTLQHVISCTINGTSLPENYLREPKRGNRLLSHFISENDYTEITIRFPTDEIPEFILYEASNDLLDNPLFTVPPRPKDHIPMPFVLNDAVVVKKTVTFSPN</sequence>
<feature type="transmembrane region" description="Helical" evidence="9">
    <location>
        <begin position="324"/>
        <end position="346"/>
    </location>
</feature>
<feature type="domain" description="Peptidase M28" evidence="10">
    <location>
        <begin position="100"/>
        <end position="290"/>
    </location>
</feature>
<evidence type="ECO:0000313" key="12">
    <source>
        <dbReference type="Proteomes" id="UP000182248"/>
    </source>
</evidence>
<comment type="function">
    <text evidence="1">May be involved in vacuolar sorting and osmoregulation.</text>
</comment>
<evidence type="ECO:0000259" key="10">
    <source>
        <dbReference type="Pfam" id="PF04389"/>
    </source>
</evidence>
<dbReference type="GO" id="GO:0006508">
    <property type="term" value="P:proteolysis"/>
    <property type="evidence" value="ECO:0007669"/>
    <property type="project" value="InterPro"/>
</dbReference>